<name>A0A822Y152_NELNU</name>
<feature type="region of interest" description="Disordered" evidence="1">
    <location>
        <begin position="1"/>
        <end position="22"/>
    </location>
</feature>
<organism evidence="3 4">
    <name type="scientific">Nelumbo nucifera</name>
    <name type="common">Sacred lotus</name>
    <dbReference type="NCBI Taxonomy" id="4432"/>
    <lineage>
        <taxon>Eukaryota</taxon>
        <taxon>Viridiplantae</taxon>
        <taxon>Streptophyta</taxon>
        <taxon>Embryophyta</taxon>
        <taxon>Tracheophyta</taxon>
        <taxon>Spermatophyta</taxon>
        <taxon>Magnoliopsida</taxon>
        <taxon>Proteales</taxon>
        <taxon>Nelumbonaceae</taxon>
        <taxon>Nelumbo</taxon>
    </lineage>
</organism>
<feature type="transmembrane region" description="Helical" evidence="2">
    <location>
        <begin position="27"/>
        <end position="48"/>
    </location>
</feature>
<comment type="caution">
    <text evidence="3">The sequence shown here is derived from an EMBL/GenBank/DDBJ whole genome shotgun (WGS) entry which is preliminary data.</text>
</comment>
<sequence length="76" mass="8129">MAQVSKSGFRSETCCKNTTGGQVEKGGLGAVFMPIFLLQIAAMVWVMVDGFGIRAGFQLLDGSRMMVSGLVFCSKM</sequence>
<accession>A0A822Y152</accession>
<dbReference type="Proteomes" id="UP000607653">
    <property type="component" value="Unassembled WGS sequence"/>
</dbReference>
<evidence type="ECO:0000256" key="2">
    <source>
        <dbReference type="SAM" id="Phobius"/>
    </source>
</evidence>
<gene>
    <name evidence="3" type="ORF">HUJ06_026259</name>
</gene>
<protein>
    <submittedName>
        <fullName evidence="3">Uncharacterized protein</fullName>
    </submittedName>
</protein>
<keyword evidence="2" id="KW-0472">Membrane</keyword>
<dbReference type="AlphaFoldDB" id="A0A822Y152"/>
<evidence type="ECO:0000256" key="1">
    <source>
        <dbReference type="SAM" id="MobiDB-lite"/>
    </source>
</evidence>
<reference evidence="3 4" key="1">
    <citation type="journal article" date="2020" name="Mol. Biol. Evol.">
        <title>Distinct Expression and Methylation Patterns for Genes with Different Fates following a Single Whole-Genome Duplication in Flowering Plants.</title>
        <authorList>
            <person name="Shi T."/>
            <person name="Rahmani R.S."/>
            <person name="Gugger P.F."/>
            <person name="Wang M."/>
            <person name="Li H."/>
            <person name="Zhang Y."/>
            <person name="Li Z."/>
            <person name="Wang Q."/>
            <person name="Van de Peer Y."/>
            <person name="Marchal K."/>
            <person name="Chen J."/>
        </authorList>
    </citation>
    <scope>NUCLEOTIDE SEQUENCE [LARGE SCALE GENOMIC DNA]</scope>
    <source>
        <tissue evidence="3">Leaf</tissue>
    </source>
</reference>
<evidence type="ECO:0000313" key="4">
    <source>
        <dbReference type="Proteomes" id="UP000607653"/>
    </source>
</evidence>
<keyword evidence="2" id="KW-1133">Transmembrane helix</keyword>
<evidence type="ECO:0000313" key="3">
    <source>
        <dbReference type="EMBL" id="DAD24795.1"/>
    </source>
</evidence>
<dbReference type="EMBL" id="DUZY01000001">
    <property type="protein sequence ID" value="DAD24795.1"/>
    <property type="molecule type" value="Genomic_DNA"/>
</dbReference>
<feature type="compositionally biased region" description="Polar residues" evidence="1">
    <location>
        <begin position="1"/>
        <end position="21"/>
    </location>
</feature>
<keyword evidence="4" id="KW-1185">Reference proteome</keyword>
<proteinExistence type="predicted"/>
<keyword evidence="2" id="KW-0812">Transmembrane</keyword>